<accession>A0ABY4WZT5</accession>
<dbReference type="RefSeq" id="WP_251880290.1">
    <property type="nucleotide sequence ID" value="NZ_CP082276.1"/>
</dbReference>
<gene>
    <name evidence="1" type="ORF">K6Q96_22405</name>
</gene>
<evidence type="ECO:0000313" key="1">
    <source>
        <dbReference type="EMBL" id="USH04481.1"/>
    </source>
</evidence>
<dbReference type="EMBL" id="CP082276">
    <property type="protein sequence ID" value="USH04481.1"/>
    <property type="molecule type" value="Genomic_DNA"/>
</dbReference>
<keyword evidence="2" id="KW-1185">Reference proteome</keyword>
<protein>
    <submittedName>
        <fullName evidence="1">Uncharacterized protein</fullName>
    </submittedName>
</protein>
<organism evidence="1 2">
    <name type="scientific">Grimontia kaedaensis</name>
    <dbReference type="NCBI Taxonomy" id="2872157"/>
    <lineage>
        <taxon>Bacteria</taxon>
        <taxon>Pseudomonadati</taxon>
        <taxon>Pseudomonadota</taxon>
        <taxon>Gammaproteobacteria</taxon>
        <taxon>Vibrionales</taxon>
        <taxon>Vibrionaceae</taxon>
        <taxon>Grimontia</taxon>
    </lineage>
</organism>
<name>A0ABY4WZT5_9GAMM</name>
<evidence type="ECO:0000313" key="2">
    <source>
        <dbReference type="Proteomes" id="UP001056255"/>
    </source>
</evidence>
<reference evidence="1" key="1">
    <citation type="submission" date="2021-08" db="EMBL/GenBank/DDBJ databases">
        <authorList>
            <person name="Sakaguchi M."/>
            <person name="Kikuchi T."/>
            <person name="Urbanczyk H."/>
        </authorList>
    </citation>
    <scope>NUCLEOTIDE SEQUENCE</scope>
    <source>
        <strain evidence="1">020920N</strain>
    </source>
</reference>
<proteinExistence type="predicted"/>
<sequence>MKIQDKAAELTPELVLPEELFNEFKMAMNGVQQVLPTLQTGNDAALIDIDIDIDININFSTTQSNESRGVIPISQLPDVFNNSLKVLENDPDKEWDATLTTQALEKLSEYGTLKIRRM</sequence>
<dbReference type="Proteomes" id="UP001056255">
    <property type="component" value="Chromosome II"/>
</dbReference>